<accession>A0A167XHT9</accession>
<dbReference type="VEuPathDB" id="FungiDB:AAP_04055"/>
<comment type="caution">
    <text evidence="2">The sequence shown here is derived from an EMBL/GenBank/DDBJ whole genome shotgun (WGS) entry which is preliminary data.</text>
</comment>
<keyword evidence="1" id="KW-0472">Membrane</keyword>
<sequence length="85" mass="9463">MVSNVVFWTGFGVLTRIWQLGIQHRPIIHLPTMWVYGLFGGLGGTFGYWIQGVEDRQMAMLADRKAALLAKRARQAERDSAAASA</sequence>
<keyword evidence="1" id="KW-1133">Transmembrane helix</keyword>
<organism evidence="2 3">
    <name type="scientific">Ascosphaera apis ARSEF 7405</name>
    <dbReference type="NCBI Taxonomy" id="392613"/>
    <lineage>
        <taxon>Eukaryota</taxon>
        <taxon>Fungi</taxon>
        <taxon>Dikarya</taxon>
        <taxon>Ascomycota</taxon>
        <taxon>Pezizomycotina</taxon>
        <taxon>Eurotiomycetes</taxon>
        <taxon>Eurotiomycetidae</taxon>
        <taxon>Onygenales</taxon>
        <taxon>Ascosphaeraceae</taxon>
        <taxon>Ascosphaera</taxon>
    </lineage>
</organism>
<name>A0A167XHT9_9EURO</name>
<protein>
    <submittedName>
        <fullName evidence="2">NADH-ubiquinone oxidoreductase 14 kDa subunit</fullName>
    </submittedName>
</protein>
<proteinExistence type="predicted"/>
<dbReference type="EMBL" id="AZGZ01000018">
    <property type="protein sequence ID" value="KZZ90105.1"/>
    <property type="molecule type" value="Genomic_DNA"/>
</dbReference>
<keyword evidence="2" id="KW-0830">Ubiquinone</keyword>
<feature type="transmembrane region" description="Helical" evidence="1">
    <location>
        <begin position="33"/>
        <end position="50"/>
    </location>
</feature>
<keyword evidence="3" id="KW-1185">Reference proteome</keyword>
<gene>
    <name evidence="2" type="ORF">AAP_04055</name>
</gene>
<reference evidence="2 3" key="1">
    <citation type="journal article" date="2016" name="Genome Biol. Evol.">
        <title>Divergent and convergent evolution of fungal pathogenicity.</title>
        <authorList>
            <person name="Shang Y."/>
            <person name="Xiao G."/>
            <person name="Zheng P."/>
            <person name="Cen K."/>
            <person name="Zhan S."/>
            <person name="Wang C."/>
        </authorList>
    </citation>
    <scope>NUCLEOTIDE SEQUENCE [LARGE SCALE GENOMIC DNA]</scope>
    <source>
        <strain evidence="2 3">ARSEF 7405</strain>
    </source>
</reference>
<dbReference type="Proteomes" id="UP000242877">
    <property type="component" value="Unassembled WGS sequence"/>
</dbReference>
<dbReference type="PANTHER" id="PTHR39218">
    <property type="entry name" value="OXIDOREDUCTASE 14 KDA SUBUNIT, PUTATIVE (AFU_ORTHOLOGUE AFUA_1G12110)-RELATED"/>
    <property type="match status" value="1"/>
</dbReference>
<evidence type="ECO:0000256" key="1">
    <source>
        <dbReference type="SAM" id="Phobius"/>
    </source>
</evidence>
<evidence type="ECO:0000313" key="3">
    <source>
        <dbReference type="Proteomes" id="UP000242877"/>
    </source>
</evidence>
<dbReference type="PANTHER" id="PTHR39218:SF1">
    <property type="entry name" value="OXIDOREDUCTASE 14 KDA SUBUNIT, PUTATIVE (AFU_ORTHOLOGUE AFUA_1G12110)-RELATED"/>
    <property type="match status" value="1"/>
</dbReference>
<keyword evidence="1" id="KW-0812">Transmembrane</keyword>
<dbReference type="OrthoDB" id="2141050at2759"/>
<dbReference type="AlphaFoldDB" id="A0A167XHT9"/>
<evidence type="ECO:0000313" key="2">
    <source>
        <dbReference type="EMBL" id="KZZ90105.1"/>
    </source>
</evidence>